<dbReference type="PANTHER" id="PTHR11113">
    <property type="entry name" value="N-ACETYLGLUCOSAMINE-6-PHOSPHATE DEACETYLASE"/>
    <property type="match status" value="1"/>
</dbReference>
<dbReference type="GO" id="GO:0006046">
    <property type="term" value="P:N-acetylglucosamine catabolic process"/>
    <property type="evidence" value="ECO:0007669"/>
    <property type="project" value="TreeGrafter"/>
</dbReference>
<reference evidence="13 14" key="1">
    <citation type="submission" date="2016-07" db="EMBL/GenBank/DDBJ databases">
        <title>Pervasive Adenine N6-methylation of Active Genes in Fungi.</title>
        <authorList>
            <consortium name="DOE Joint Genome Institute"/>
            <person name="Mondo S.J."/>
            <person name="Dannebaum R.O."/>
            <person name="Kuo R.C."/>
            <person name="Labutti K."/>
            <person name="Haridas S."/>
            <person name="Kuo A."/>
            <person name="Salamov A."/>
            <person name="Ahrendt S.R."/>
            <person name="Lipzen A."/>
            <person name="Sullivan W."/>
            <person name="Andreopoulos W.B."/>
            <person name="Clum A."/>
            <person name="Lindquist E."/>
            <person name="Daum C."/>
            <person name="Ramamoorthy G.K."/>
            <person name="Gryganskyi A."/>
            <person name="Culley D."/>
            <person name="Magnuson J.K."/>
            <person name="James T.Y."/>
            <person name="O'Malley M.A."/>
            <person name="Stajich J.E."/>
            <person name="Spatafora J.W."/>
            <person name="Visel A."/>
            <person name="Grigoriev I.V."/>
        </authorList>
    </citation>
    <scope>NUCLEOTIDE SEQUENCE [LARGE SCALE GENOMIC DNA]</scope>
    <source>
        <strain evidence="13 14">NRRL 1336</strain>
    </source>
</reference>
<dbReference type="InterPro" id="IPR011059">
    <property type="entry name" value="Metal-dep_hydrolase_composite"/>
</dbReference>
<evidence type="ECO:0000256" key="4">
    <source>
        <dbReference type="ARBA" id="ARBA00022723"/>
    </source>
</evidence>
<feature type="binding site" evidence="10">
    <location>
        <position position="215"/>
    </location>
    <ligand>
        <name>Zn(2+)</name>
        <dbReference type="ChEBI" id="CHEBI:29105"/>
    </ligand>
</feature>
<comment type="cofactor">
    <cofactor evidence="10">
        <name>a divalent metal cation</name>
        <dbReference type="ChEBI" id="CHEBI:60240"/>
    </cofactor>
    <text evidence="10">Binds 1 divalent metal cation per subunit.</text>
</comment>
<feature type="binding site" evidence="10">
    <location>
        <position position="143"/>
    </location>
    <ligand>
        <name>Zn(2+)</name>
        <dbReference type="ChEBI" id="CHEBI:29105"/>
    </ligand>
</feature>
<dbReference type="Pfam" id="PF01979">
    <property type="entry name" value="Amidohydro_1"/>
    <property type="match status" value="1"/>
</dbReference>
<sequence>MAQDEKLYKIINAKILHNHELLENDYLWFQNGKIVDAKRTFFEQRREPDQVIDAQGCIVAPGFLDIQINGSYGIDFADHDGSEEKLKQDIATVAKGLLQDGCTSFCPTVVTSKPEVYSKVLPFLRRRPGNAKTNSEILGAHVEGPFISQEKKGAHDVDVIRSAPNGIADFDDAYGPELKRGSDAVCIMTVAPEIDGVLDAMPELIKRGITVSLGHSAAQIQAAEAGVAKGACLMTHLFNAMLPFHQRDPGMVGILGATDLPPPEQPDRHPLPSTTSPDRHQPDPRPFYGVICDGIHVHPNSVRIAYYSHPRGCVLVTDALSAAGLPHGTYQLGGRDVEVRHGGAYIKGTNTLAGSTVTIDQAVRNFWKFTRCTKVEALEAATLHPAQSLGIQDRKGTFTPGADADLVFLDDDLNLKRVFVRGDEVVLTKKR</sequence>
<feature type="binding site" evidence="9">
    <location>
        <begin position="352"/>
        <end position="354"/>
    </location>
    <ligand>
        <name>substrate</name>
    </ligand>
</feature>
<evidence type="ECO:0000313" key="13">
    <source>
        <dbReference type="EMBL" id="ORZ17809.1"/>
    </source>
</evidence>
<dbReference type="GO" id="GO:0008448">
    <property type="term" value="F:N-acetylglucosamine-6-phosphate deacetylase activity"/>
    <property type="evidence" value="ECO:0007669"/>
    <property type="project" value="UniProtKB-EC"/>
</dbReference>
<keyword evidence="5" id="KW-0378">Hydrolase</keyword>
<organism evidence="13 14">
    <name type="scientific">Absidia repens</name>
    <dbReference type="NCBI Taxonomy" id="90262"/>
    <lineage>
        <taxon>Eukaryota</taxon>
        <taxon>Fungi</taxon>
        <taxon>Fungi incertae sedis</taxon>
        <taxon>Mucoromycota</taxon>
        <taxon>Mucoromycotina</taxon>
        <taxon>Mucoromycetes</taxon>
        <taxon>Mucorales</taxon>
        <taxon>Cunninghamellaceae</taxon>
        <taxon>Absidia</taxon>
    </lineage>
</organism>
<comment type="catalytic activity">
    <reaction evidence="7">
        <text>N-acetyl-D-glucosamine 6-phosphate + H2O = D-glucosamine 6-phosphate + acetate</text>
        <dbReference type="Rhea" id="RHEA:22936"/>
        <dbReference type="ChEBI" id="CHEBI:15377"/>
        <dbReference type="ChEBI" id="CHEBI:30089"/>
        <dbReference type="ChEBI" id="CHEBI:57513"/>
        <dbReference type="ChEBI" id="CHEBI:58725"/>
        <dbReference type="EC" id="3.5.1.25"/>
    </reaction>
</comment>
<dbReference type="PIRSF" id="PIRSF038994">
    <property type="entry name" value="NagA"/>
    <property type="match status" value="1"/>
</dbReference>
<keyword evidence="6" id="KW-0119">Carbohydrate metabolism</keyword>
<name>A0A1X2IJV9_9FUNG</name>
<evidence type="ECO:0000256" key="5">
    <source>
        <dbReference type="ARBA" id="ARBA00022801"/>
    </source>
</evidence>
<evidence type="ECO:0000256" key="11">
    <source>
        <dbReference type="SAM" id="MobiDB-lite"/>
    </source>
</evidence>
<dbReference type="InterPro" id="IPR003764">
    <property type="entry name" value="GlcNAc_6-P_deAcase"/>
</dbReference>
<feature type="active site" description="Proton donor/acceptor" evidence="8">
    <location>
        <position position="318"/>
    </location>
</feature>
<dbReference type="InterPro" id="IPR006680">
    <property type="entry name" value="Amidohydro-rel"/>
</dbReference>
<keyword evidence="4 10" id="KW-0479">Metal-binding</keyword>
<evidence type="ECO:0000256" key="7">
    <source>
        <dbReference type="ARBA" id="ARBA00047647"/>
    </source>
</evidence>
<evidence type="ECO:0000313" key="14">
    <source>
        <dbReference type="Proteomes" id="UP000193560"/>
    </source>
</evidence>
<comment type="caution">
    <text evidence="13">The sequence shown here is derived from an EMBL/GenBank/DDBJ whole genome shotgun (WGS) entry which is preliminary data.</text>
</comment>
<evidence type="ECO:0000256" key="6">
    <source>
        <dbReference type="ARBA" id="ARBA00023277"/>
    </source>
</evidence>
<dbReference type="EC" id="3.5.1.25" evidence="2"/>
<evidence type="ECO:0000256" key="3">
    <source>
        <dbReference type="ARBA" id="ARBA00018029"/>
    </source>
</evidence>
<feature type="binding site" evidence="9">
    <location>
        <position position="296"/>
    </location>
    <ligand>
        <name>substrate</name>
    </ligand>
</feature>
<feature type="binding site" evidence="9">
    <location>
        <begin position="239"/>
        <end position="240"/>
    </location>
    <ligand>
        <name>substrate</name>
    </ligand>
</feature>
<dbReference type="Gene3D" id="3.20.20.140">
    <property type="entry name" value="Metal-dependent hydrolases"/>
    <property type="match status" value="1"/>
</dbReference>
<dbReference type="Gene3D" id="2.30.40.10">
    <property type="entry name" value="Urease, subunit C, domain 1"/>
    <property type="match status" value="1"/>
</dbReference>
<evidence type="ECO:0000256" key="1">
    <source>
        <dbReference type="ARBA" id="ARBA00010716"/>
    </source>
</evidence>
<feature type="binding site" evidence="9">
    <location>
        <position position="154"/>
    </location>
    <ligand>
        <name>substrate</name>
    </ligand>
</feature>
<dbReference type="PANTHER" id="PTHR11113:SF14">
    <property type="entry name" value="N-ACETYLGLUCOSAMINE-6-PHOSPHATE DEACETYLASE"/>
    <property type="match status" value="1"/>
</dbReference>
<evidence type="ECO:0000256" key="10">
    <source>
        <dbReference type="PIRSR" id="PIRSR038994-3"/>
    </source>
</evidence>
<dbReference type="AlphaFoldDB" id="A0A1X2IJV9"/>
<comment type="similarity">
    <text evidence="1">Belongs to the metallo-dependent hydrolases superfamily. NagA family.</text>
</comment>
<dbReference type="OrthoDB" id="10264777at2759"/>
<dbReference type="InterPro" id="IPR032466">
    <property type="entry name" value="Metal_Hydrolase"/>
</dbReference>
<evidence type="ECO:0000256" key="2">
    <source>
        <dbReference type="ARBA" id="ARBA00011899"/>
    </source>
</evidence>
<dbReference type="STRING" id="90262.A0A1X2IJV9"/>
<proteinExistence type="inferred from homology"/>
<feature type="binding site" evidence="9">
    <location>
        <position position="247"/>
    </location>
    <ligand>
        <name>substrate</name>
    </ligand>
</feature>
<feature type="domain" description="Amidohydrolase-related" evidence="12">
    <location>
        <begin position="58"/>
        <end position="425"/>
    </location>
</feature>
<dbReference type="SUPFAM" id="SSF51556">
    <property type="entry name" value="Metallo-dependent hydrolases"/>
    <property type="match status" value="1"/>
</dbReference>
<feature type="binding site" evidence="10">
    <location>
        <position position="236"/>
    </location>
    <ligand>
        <name>Zn(2+)</name>
        <dbReference type="ChEBI" id="CHEBI:29105"/>
    </ligand>
</feature>
<keyword evidence="14" id="KW-1185">Reference proteome</keyword>
<evidence type="ECO:0000259" key="12">
    <source>
        <dbReference type="Pfam" id="PF01979"/>
    </source>
</evidence>
<gene>
    <name evidence="13" type="ORF">BCR42DRAFT_412561</name>
</gene>
<dbReference type="CDD" id="cd00854">
    <property type="entry name" value="NagA"/>
    <property type="match status" value="1"/>
</dbReference>
<evidence type="ECO:0000256" key="8">
    <source>
        <dbReference type="PIRSR" id="PIRSR038994-1"/>
    </source>
</evidence>
<feature type="region of interest" description="Disordered" evidence="11">
    <location>
        <begin position="255"/>
        <end position="284"/>
    </location>
</feature>
<dbReference type="SUPFAM" id="SSF51338">
    <property type="entry name" value="Composite domain of metallo-dependent hydrolases"/>
    <property type="match status" value="1"/>
</dbReference>
<dbReference type="GO" id="GO:0046872">
    <property type="term" value="F:metal ion binding"/>
    <property type="evidence" value="ECO:0007669"/>
    <property type="project" value="UniProtKB-KW"/>
</dbReference>
<accession>A0A1X2IJV9</accession>
<dbReference type="EMBL" id="MCGE01000009">
    <property type="protein sequence ID" value="ORZ17809.1"/>
    <property type="molecule type" value="Genomic_DNA"/>
</dbReference>
<evidence type="ECO:0000256" key="9">
    <source>
        <dbReference type="PIRSR" id="PIRSR038994-2"/>
    </source>
</evidence>
<protein>
    <recommendedName>
        <fullName evidence="3">N-acetylglucosamine-6-phosphate deacetylase</fullName>
        <ecNumber evidence="2">3.5.1.25</ecNumber>
    </recommendedName>
</protein>
<dbReference type="Proteomes" id="UP000193560">
    <property type="component" value="Unassembled WGS sequence"/>
</dbReference>